<dbReference type="PANTHER" id="PTHR43210">
    <property type="entry name" value="DETHIOBIOTIN SYNTHETASE"/>
    <property type="match status" value="1"/>
</dbReference>
<evidence type="ECO:0000256" key="1">
    <source>
        <dbReference type="ARBA" id="ARBA00022490"/>
    </source>
</evidence>
<dbReference type="InterPro" id="IPR027417">
    <property type="entry name" value="P-loop_NTPase"/>
</dbReference>
<feature type="active site" evidence="9">
    <location>
        <position position="33"/>
    </location>
</feature>
<dbReference type="UniPathway" id="UPA00078">
    <property type="reaction ID" value="UER00161"/>
</dbReference>
<name>A0A6B8M489_9HYPH</name>
<dbReference type="InterPro" id="IPR004472">
    <property type="entry name" value="DTB_synth_BioD"/>
</dbReference>
<dbReference type="SUPFAM" id="SSF52540">
    <property type="entry name" value="P-loop containing nucleoside triphosphate hydrolases"/>
    <property type="match status" value="1"/>
</dbReference>
<comment type="function">
    <text evidence="9">Catalyzes a mechanistically unusual reaction, the ATP-dependent insertion of CO2 between the N7 and N8 nitrogen atoms of 7,8-diaminopelargonic acid (DAPA, also called 7,8-diammoniononanoate) to form a ureido ring.</text>
</comment>
<comment type="catalytic activity">
    <reaction evidence="8">
        <text>(7R,8S)-8-amino-7-(carboxyamino)nonanoate + ATP = (4R,5S)-dethiobiotin + ADP + phosphate + H(+)</text>
        <dbReference type="Rhea" id="RHEA:63684"/>
        <dbReference type="ChEBI" id="CHEBI:15378"/>
        <dbReference type="ChEBI" id="CHEBI:30616"/>
        <dbReference type="ChEBI" id="CHEBI:43474"/>
        <dbReference type="ChEBI" id="CHEBI:149470"/>
        <dbReference type="ChEBI" id="CHEBI:149473"/>
        <dbReference type="ChEBI" id="CHEBI:456216"/>
    </reaction>
</comment>
<keyword evidence="6 9" id="KW-0067">ATP-binding</keyword>
<dbReference type="EC" id="6.3.3.3" evidence="9"/>
<dbReference type="PANTHER" id="PTHR43210:SF2">
    <property type="entry name" value="ATP-DEPENDENT DETHIOBIOTIN SYNTHETASE BIOD 2"/>
    <property type="match status" value="1"/>
</dbReference>
<keyword evidence="4 9" id="KW-0547">Nucleotide-binding</keyword>
<feature type="binding site" evidence="9">
    <location>
        <position position="192"/>
    </location>
    <ligand>
        <name>ATP</name>
        <dbReference type="ChEBI" id="CHEBI:30616"/>
    </ligand>
</feature>
<dbReference type="PIRSF" id="PIRSF006755">
    <property type="entry name" value="DTB_synth"/>
    <property type="match status" value="1"/>
</dbReference>
<keyword evidence="11" id="KW-1185">Reference proteome</keyword>
<comment type="subcellular location">
    <subcellularLocation>
        <location evidence="9">Cytoplasm</location>
    </subcellularLocation>
</comment>
<dbReference type="AlphaFoldDB" id="A0A6B8M489"/>
<comment type="pathway">
    <text evidence="9">Cofactor biosynthesis; biotin biosynthesis; biotin from 7,8-diaminononanoate: step 1/2.</text>
</comment>
<dbReference type="EMBL" id="CP044331">
    <property type="protein sequence ID" value="QGM96559.1"/>
    <property type="molecule type" value="Genomic_DNA"/>
</dbReference>
<dbReference type="NCBIfam" id="TIGR00347">
    <property type="entry name" value="bioD"/>
    <property type="match status" value="1"/>
</dbReference>
<comment type="cofactor">
    <cofactor evidence="9">
        <name>Mg(2+)</name>
        <dbReference type="ChEBI" id="CHEBI:18420"/>
    </cofactor>
</comment>
<reference evidence="10 11" key="1">
    <citation type="submission" date="2019-09" db="EMBL/GenBank/DDBJ databases">
        <title>Isolation and complete genome sequencing of Methylocystis species.</title>
        <authorList>
            <person name="Rumah B.L."/>
            <person name="Stead C.E."/>
            <person name="Stevens B.C."/>
            <person name="Minton N.P."/>
            <person name="Grosse-Honebrink A."/>
            <person name="Zhang Y."/>
        </authorList>
    </citation>
    <scope>NUCLEOTIDE SEQUENCE [LARGE SCALE GENOMIC DNA]</scope>
    <source>
        <strain evidence="10 11">BRCS2</strain>
    </source>
</reference>
<feature type="binding site" evidence="9">
    <location>
        <position position="44"/>
    </location>
    <ligand>
        <name>ATP</name>
        <dbReference type="ChEBI" id="CHEBI:30616"/>
    </ligand>
</feature>
<feature type="binding site" evidence="9">
    <location>
        <position position="17"/>
    </location>
    <ligand>
        <name>Mg(2+)</name>
        <dbReference type="ChEBI" id="CHEBI:18420"/>
    </ligand>
</feature>
<comment type="subunit">
    <text evidence="9">Homodimer.</text>
</comment>
<dbReference type="Proteomes" id="UP000422569">
    <property type="component" value="Chromosome"/>
</dbReference>
<dbReference type="KEGG" id="mpar:F7D14_03045"/>
<keyword evidence="1 9" id="KW-0963">Cytoplasm</keyword>
<dbReference type="GO" id="GO:0005524">
    <property type="term" value="F:ATP binding"/>
    <property type="evidence" value="ECO:0007669"/>
    <property type="project" value="UniProtKB-UniRule"/>
</dbReference>
<gene>
    <name evidence="9 10" type="primary">bioD</name>
    <name evidence="10" type="ORF">F7D14_03045</name>
</gene>
<keyword evidence="2 9" id="KW-0436">Ligase</keyword>
<dbReference type="RefSeq" id="WP_016921171.1">
    <property type="nucleotide sequence ID" value="NZ_CP044331.1"/>
</dbReference>
<comment type="caution">
    <text evidence="9">Lacks conserved residue(s) required for the propagation of feature annotation.</text>
</comment>
<evidence type="ECO:0000256" key="4">
    <source>
        <dbReference type="ARBA" id="ARBA00022741"/>
    </source>
</evidence>
<dbReference type="Gene3D" id="3.40.50.300">
    <property type="entry name" value="P-loop containing nucleotide triphosphate hydrolases"/>
    <property type="match status" value="1"/>
</dbReference>
<dbReference type="Pfam" id="PF13500">
    <property type="entry name" value="AAA_26"/>
    <property type="match status" value="1"/>
</dbReference>
<comment type="catalytic activity">
    <reaction evidence="9">
        <text>(7R,8S)-7,8-diammoniononanoate + CO2 + ATP = (4R,5S)-dethiobiotin + ADP + phosphate + 3 H(+)</text>
        <dbReference type="Rhea" id="RHEA:15805"/>
        <dbReference type="ChEBI" id="CHEBI:15378"/>
        <dbReference type="ChEBI" id="CHEBI:16526"/>
        <dbReference type="ChEBI" id="CHEBI:30616"/>
        <dbReference type="ChEBI" id="CHEBI:43474"/>
        <dbReference type="ChEBI" id="CHEBI:149469"/>
        <dbReference type="ChEBI" id="CHEBI:149473"/>
        <dbReference type="ChEBI" id="CHEBI:456216"/>
        <dbReference type="EC" id="6.3.3.3"/>
    </reaction>
</comment>
<feature type="binding site" evidence="9">
    <location>
        <begin position="13"/>
        <end position="18"/>
    </location>
    <ligand>
        <name>ATP</name>
        <dbReference type="ChEBI" id="CHEBI:30616"/>
    </ligand>
</feature>
<evidence type="ECO:0000256" key="3">
    <source>
        <dbReference type="ARBA" id="ARBA00022723"/>
    </source>
</evidence>
<evidence type="ECO:0000313" key="10">
    <source>
        <dbReference type="EMBL" id="QGM96559.1"/>
    </source>
</evidence>
<dbReference type="PROSITE" id="PS51257">
    <property type="entry name" value="PROKAR_LIPOPROTEIN"/>
    <property type="match status" value="1"/>
</dbReference>
<evidence type="ECO:0000256" key="9">
    <source>
        <dbReference type="HAMAP-Rule" id="MF_00336"/>
    </source>
</evidence>
<keyword evidence="7 9" id="KW-0460">Magnesium</keyword>
<organism evidence="10 11">
    <name type="scientific">Methylocystis parvus</name>
    <dbReference type="NCBI Taxonomy" id="134"/>
    <lineage>
        <taxon>Bacteria</taxon>
        <taxon>Pseudomonadati</taxon>
        <taxon>Pseudomonadota</taxon>
        <taxon>Alphaproteobacteria</taxon>
        <taxon>Hyphomicrobiales</taxon>
        <taxon>Methylocystaceae</taxon>
        <taxon>Methylocystis</taxon>
    </lineage>
</organism>
<dbReference type="GO" id="GO:0005829">
    <property type="term" value="C:cytosol"/>
    <property type="evidence" value="ECO:0007669"/>
    <property type="project" value="TreeGrafter"/>
</dbReference>
<dbReference type="GO" id="GO:0009102">
    <property type="term" value="P:biotin biosynthetic process"/>
    <property type="evidence" value="ECO:0007669"/>
    <property type="project" value="UniProtKB-UniRule"/>
</dbReference>
<dbReference type="GO" id="GO:0004141">
    <property type="term" value="F:dethiobiotin synthase activity"/>
    <property type="evidence" value="ECO:0007669"/>
    <property type="project" value="UniProtKB-UniRule"/>
</dbReference>
<evidence type="ECO:0000256" key="7">
    <source>
        <dbReference type="ARBA" id="ARBA00022842"/>
    </source>
</evidence>
<evidence type="ECO:0000256" key="2">
    <source>
        <dbReference type="ARBA" id="ARBA00022598"/>
    </source>
</evidence>
<evidence type="ECO:0000256" key="5">
    <source>
        <dbReference type="ARBA" id="ARBA00022756"/>
    </source>
</evidence>
<keyword evidence="5 9" id="KW-0093">Biotin biosynthesis</keyword>
<dbReference type="GO" id="GO:0000287">
    <property type="term" value="F:magnesium ion binding"/>
    <property type="evidence" value="ECO:0007669"/>
    <property type="project" value="UniProtKB-UniRule"/>
</dbReference>
<comment type="similarity">
    <text evidence="9">Belongs to the dethiobiotin synthetase family.</text>
</comment>
<sequence>MTRRFVIVGTDTGVGKTVFSAALVGALGACYWKPVQSGLEEETDSQCVARLSGAAPARILPELWRLRLPASPHIAARADGVEIDPARLIPPDVDDPLVIETAGGVMVPLTDNVLTIDVLARWRLPVILVARTALGAINHSLLTIEALRRRDVPIHGVAFVGDEEKASQETIAAIGEVKALGRLPRLGLLTPNAVRAAFAAAFSLADFT</sequence>
<feature type="binding site" evidence="9">
    <location>
        <position position="37"/>
    </location>
    <ligand>
        <name>substrate</name>
    </ligand>
</feature>
<protein>
    <recommendedName>
        <fullName evidence="9">ATP-dependent dethiobiotin synthetase BioD</fullName>
        <ecNumber evidence="9">6.3.3.3</ecNumber>
    </recommendedName>
    <alternativeName>
        <fullName evidence="9">DTB synthetase</fullName>
        <shortName evidence="9">DTBS</shortName>
    </alternativeName>
    <alternativeName>
        <fullName evidence="9">Dethiobiotin synthase</fullName>
    </alternativeName>
</protein>
<proteinExistence type="inferred from homology"/>
<evidence type="ECO:0000313" key="11">
    <source>
        <dbReference type="Proteomes" id="UP000422569"/>
    </source>
</evidence>
<feature type="binding site" evidence="9">
    <location>
        <begin position="100"/>
        <end position="103"/>
    </location>
    <ligand>
        <name>ATP</name>
        <dbReference type="ChEBI" id="CHEBI:30616"/>
    </ligand>
</feature>
<feature type="binding site" evidence="9">
    <location>
        <position position="44"/>
    </location>
    <ligand>
        <name>Mg(2+)</name>
        <dbReference type="ChEBI" id="CHEBI:18420"/>
    </ligand>
</feature>
<evidence type="ECO:0000256" key="8">
    <source>
        <dbReference type="ARBA" id="ARBA00047386"/>
    </source>
</evidence>
<accession>A0A6B8M489</accession>
<dbReference type="CDD" id="cd03109">
    <property type="entry name" value="DTBS"/>
    <property type="match status" value="1"/>
</dbReference>
<evidence type="ECO:0000256" key="6">
    <source>
        <dbReference type="ARBA" id="ARBA00022840"/>
    </source>
</evidence>
<keyword evidence="3 9" id="KW-0479">Metal-binding</keyword>
<feature type="binding site" evidence="9">
    <location>
        <position position="100"/>
    </location>
    <ligand>
        <name>Mg(2+)</name>
        <dbReference type="ChEBI" id="CHEBI:18420"/>
    </ligand>
</feature>
<dbReference type="HAMAP" id="MF_00336">
    <property type="entry name" value="BioD"/>
    <property type="match status" value="1"/>
</dbReference>